<name>A0ABS5APK0_9PSEU</name>
<protein>
    <submittedName>
        <fullName evidence="2">Uncharacterized protein</fullName>
    </submittedName>
</protein>
<feature type="region of interest" description="Disordered" evidence="1">
    <location>
        <begin position="49"/>
        <end position="74"/>
    </location>
</feature>
<keyword evidence="3" id="KW-1185">Reference proteome</keyword>
<evidence type="ECO:0000256" key="1">
    <source>
        <dbReference type="SAM" id="MobiDB-lite"/>
    </source>
</evidence>
<organism evidence="2 3">
    <name type="scientific">Crossiella equi</name>
    <dbReference type="NCBI Taxonomy" id="130796"/>
    <lineage>
        <taxon>Bacteria</taxon>
        <taxon>Bacillati</taxon>
        <taxon>Actinomycetota</taxon>
        <taxon>Actinomycetes</taxon>
        <taxon>Pseudonocardiales</taxon>
        <taxon>Pseudonocardiaceae</taxon>
        <taxon>Crossiella</taxon>
    </lineage>
</organism>
<dbReference type="Proteomes" id="UP001519363">
    <property type="component" value="Unassembled WGS sequence"/>
</dbReference>
<reference evidence="2 3" key="1">
    <citation type="submission" date="2021-03" db="EMBL/GenBank/DDBJ databases">
        <title>Sequencing the genomes of 1000 actinobacteria strains.</title>
        <authorList>
            <person name="Klenk H.-P."/>
        </authorList>
    </citation>
    <scope>NUCLEOTIDE SEQUENCE [LARGE SCALE GENOMIC DNA]</scope>
    <source>
        <strain evidence="2 3">DSM 44580</strain>
    </source>
</reference>
<dbReference type="EMBL" id="JAGIOO010000001">
    <property type="protein sequence ID" value="MBP2478488.1"/>
    <property type="molecule type" value="Genomic_DNA"/>
</dbReference>
<gene>
    <name evidence="2" type="ORF">JOF53_007360</name>
</gene>
<comment type="caution">
    <text evidence="2">The sequence shown here is derived from an EMBL/GenBank/DDBJ whole genome shotgun (WGS) entry which is preliminary data.</text>
</comment>
<evidence type="ECO:0000313" key="3">
    <source>
        <dbReference type="Proteomes" id="UP001519363"/>
    </source>
</evidence>
<accession>A0ABS5APK0</accession>
<proteinExistence type="predicted"/>
<dbReference type="RefSeq" id="WP_209707558.1">
    <property type="nucleotide sequence ID" value="NZ_JAGIOO010000001.1"/>
</dbReference>
<sequence>MATMPAEIARIGGYHIGWWDENGGAPSSGGKAVRPALVLATAAAVGNGPAGVVRDRTQGTGPRPGHCPSRLVPS</sequence>
<evidence type="ECO:0000313" key="2">
    <source>
        <dbReference type="EMBL" id="MBP2478488.1"/>
    </source>
</evidence>